<organism evidence="2 3">
    <name type="scientific">Phocaeicola vulgatus str. 3975 RP4</name>
    <dbReference type="NCBI Taxonomy" id="1339352"/>
    <lineage>
        <taxon>Bacteria</taxon>
        <taxon>Pseudomonadati</taxon>
        <taxon>Bacteroidota</taxon>
        <taxon>Bacteroidia</taxon>
        <taxon>Bacteroidales</taxon>
        <taxon>Bacteroidaceae</taxon>
        <taxon>Phocaeicola</taxon>
    </lineage>
</organism>
<dbReference type="AlphaFoldDB" id="A0A069RZN8"/>
<dbReference type="RefSeq" id="WP_005839848.1">
    <property type="nucleotide sequence ID" value="NZ_JNHM01000184.1"/>
</dbReference>
<dbReference type="InterPro" id="IPR027417">
    <property type="entry name" value="P-loop_NTPase"/>
</dbReference>
<dbReference type="PANTHER" id="PTHR34825:SF1">
    <property type="entry name" value="AAA-ATPASE-LIKE DOMAIN-CONTAINING PROTEIN"/>
    <property type="match status" value="1"/>
</dbReference>
<dbReference type="Proteomes" id="UP000027661">
    <property type="component" value="Unassembled WGS sequence"/>
</dbReference>
<name>A0A069RZN8_PHOVU</name>
<feature type="domain" description="AAA-ATPase-like" evidence="1">
    <location>
        <begin position="9"/>
        <end position="205"/>
    </location>
</feature>
<dbReference type="Pfam" id="PF09820">
    <property type="entry name" value="AAA-ATPase_like"/>
    <property type="match status" value="1"/>
</dbReference>
<sequence length="526" mass="61224">MEENYRRYPIGIQNFEQLRNRNCVYVDKTELVYRLANTDSVYFLSRPRRFGKSLLVSTLEAYFQGKKDLFKGLAMERLEKDWNVYPVFHIDFSLTKYTTLFDLQEQLNLFLLRCEKVYGAEKEEKTPAARLQGMIRRAYEQTGLPVVVLIDEYDAPLLDSNSNIPLQQELRNELRKFFSPLKGLGQYLRFLFITGISKFSQMSIFSELNNLKNISMRDDFSAICGITERELLDELRPDIERMALANGETYEAACAHLKRQYDGYHFSKHCEDIYNPFSLFNAFDAKEYKNFWFSTGTPTFLIDLLQETDFDVRQLEGVEATDEQFDAPTERVTSPIPVLYQSGYLTIKGYDPEFQVYRLAYPNGEVRKGFIESLLPAYLELPGQSSTFYVVSFIRDLRKGDIESCLERTRSFFASIPNDLENKTEKHYQTIFYLLFRLMGMYVDSEVKSAVGRADVVIKMQDAIYVLEFKYDGTAREALAQINSRLYAVPYRKDGRRIVKVGINFDSATRTIGDWVIEVEDTVDNL</sequence>
<proteinExistence type="predicted"/>
<dbReference type="GeneID" id="5302834"/>
<dbReference type="EMBL" id="JNHM01000184">
    <property type="protein sequence ID" value="KDS42629.1"/>
    <property type="molecule type" value="Genomic_DNA"/>
</dbReference>
<protein>
    <recommendedName>
        <fullName evidence="1">AAA-ATPase-like domain-containing protein</fullName>
    </recommendedName>
</protein>
<evidence type="ECO:0000313" key="2">
    <source>
        <dbReference type="EMBL" id="KDS42629.1"/>
    </source>
</evidence>
<evidence type="ECO:0000259" key="1">
    <source>
        <dbReference type="Pfam" id="PF09820"/>
    </source>
</evidence>
<reference evidence="2 3" key="1">
    <citation type="submission" date="2014-04" db="EMBL/GenBank/DDBJ databases">
        <authorList>
            <person name="Sears C."/>
            <person name="Carroll K."/>
            <person name="Sack B.R."/>
            <person name="Qadri F."/>
            <person name="Myers L.L."/>
            <person name="Chung G.-T."/>
            <person name="Escheverria P."/>
            <person name="Fraser C.M."/>
            <person name="Sadzewicz L."/>
            <person name="Shefchek K.A."/>
            <person name="Tallon L."/>
            <person name="Das S.P."/>
            <person name="Daugherty S."/>
            <person name="Mongodin E.F."/>
        </authorList>
    </citation>
    <scope>NUCLEOTIDE SEQUENCE [LARGE SCALE GENOMIC DNA]</scope>
    <source>
        <strain evidence="2 3">3975 RP4</strain>
    </source>
</reference>
<comment type="caution">
    <text evidence="2">The sequence shown here is derived from an EMBL/GenBank/DDBJ whole genome shotgun (WGS) entry which is preliminary data.</text>
</comment>
<dbReference type="PANTHER" id="PTHR34825">
    <property type="entry name" value="CONSERVED PROTEIN, WITH A WEAK D-GALACTARATE DEHYDRATASE/ALTRONATE HYDROLASE DOMAIN"/>
    <property type="match status" value="1"/>
</dbReference>
<dbReference type="Pfam" id="PF08011">
    <property type="entry name" value="PDDEXK_9"/>
    <property type="match status" value="1"/>
</dbReference>
<evidence type="ECO:0000313" key="3">
    <source>
        <dbReference type="Proteomes" id="UP000027661"/>
    </source>
</evidence>
<dbReference type="SUPFAM" id="SSF52540">
    <property type="entry name" value="P-loop containing nucleoside triphosphate hydrolases"/>
    <property type="match status" value="1"/>
</dbReference>
<accession>A0A069RZN8</accession>
<dbReference type="InterPro" id="IPR012547">
    <property type="entry name" value="PDDEXK_9"/>
</dbReference>
<gene>
    <name evidence="2" type="ORF">M099_4678</name>
</gene>
<dbReference type="DNASU" id="5302834"/>
<dbReference type="PATRIC" id="fig|1339352.3.peg.4379"/>
<dbReference type="InterPro" id="IPR018631">
    <property type="entry name" value="AAA-ATPase-like_dom"/>
</dbReference>